<gene>
    <name evidence="1" type="ORF">N646_2149</name>
</gene>
<dbReference type="KEGG" id="vag:N646_2149"/>
<dbReference type="EMBL" id="CP006718">
    <property type="protein sequence ID" value="AGV17963.1"/>
    <property type="molecule type" value="Genomic_DNA"/>
</dbReference>
<evidence type="ECO:0000313" key="2">
    <source>
        <dbReference type="Proteomes" id="UP000016714"/>
    </source>
</evidence>
<sequence>MLCEDQIGKTISFTVVRSKSLKLYESRAKKKAQLAPRF</sequence>
<dbReference type="Proteomes" id="UP000016714">
    <property type="component" value="Chromosome 1"/>
</dbReference>
<name>A0A2I3CCV8_VIBAX</name>
<reference evidence="1 2" key="1">
    <citation type="journal article" date="2015" name="Genome Announc.">
        <title>Complete genome sequence of Vibrio alginolyticus ATCC 17749.</title>
        <authorList>
            <person name="Liu X.F."/>
            <person name="Cao Y."/>
            <person name="Zhang H.L."/>
            <person name="Chen Y.J."/>
            <person name="Hu C.J."/>
        </authorList>
    </citation>
    <scope>NUCLEOTIDE SEQUENCE [LARGE SCALE GENOMIC DNA]</scope>
    <source>
        <strain evidence="2">ATCC 17749 / DSM 2171 / NBRC 15630 / NCIMB 1903 / NCTC 12160 / XII-53</strain>
    </source>
</reference>
<evidence type="ECO:0000313" key="1">
    <source>
        <dbReference type="EMBL" id="AGV17963.1"/>
    </source>
</evidence>
<protein>
    <submittedName>
        <fullName evidence="1">Uncharacterized protein</fullName>
    </submittedName>
</protein>
<accession>A0A2I3CCV8</accession>
<organism evidence="1 2">
    <name type="scientific">Vibrio alginolyticus (strain ATCC 17749 / DSM 2171 / NBRC 15630 / NCIMB 1903 / NCTC 12160 / XII-53)</name>
    <dbReference type="NCBI Taxonomy" id="1219076"/>
    <lineage>
        <taxon>Bacteria</taxon>
        <taxon>Pseudomonadati</taxon>
        <taxon>Pseudomonadota</taxon>
        <taxon>Gammaproteobacteria</taxon>
        <taxon>Vibrionales</taxon>
        <taxon>Vibrionaceae</taxon>
        <taxon>Vibrio</taxon>
    </lineage>
</organism>
<dbReference type="HOGENOM" id="CLU_3334374_0_0_6"/>
<dbReference type="AlphaFoldDB" id="A0A2I3CCV8"/>
<proteinExistence type="predicted"/>